<dbReference type="OrthoDB" id="7281829at2"/>
<dbReference type="AlphaFoldDB" id="H0I0T6"/>
<dbReference type="EMBL" id="AHAM01000271">
    <property type="protein sequence ID" value="EHK53408.1"/>
    <property type="molecule type" value="Genomic_DNA"/>
</dbReference>
<dbReference type="InterPro" id="IPR025296">
    <property type="entry name" value="DUF4158"/>
</dbReference>
<protein>
    <submittedName>
        <fullName evidence="2">Transposase Tn3 family protein</fullName>
    </submittedName>
</protein>
<name>H0I0T6_9HYPH</name>
<evidence type="ECO:0000313" key="3">
    <source>
        <dbReference type="Proteomes" id="UP000003250"/>
    </source>
</evidence>
<dbReference type="Proteomes" id="UP000003250">
    <property type="component" value="Unassembled WGS sequence"/>
</dbReference>
<evidence type="ECO:0000259" key="1">
    <source>
        <dbReference type="Pfam" id="PF13700"/>
    </source>
</evidence>
<dbReference type="PATRIC" id="fig|1107882.3.peg.5874"/>
<keyword evidence="3" id="KW-1185">Reference proteome</keyword>
<evidence type="ECO:0000313" key="2">
    <source>
        <dbReference type="EMBL" id="EHK53408.1"/>
    </source>
</evidence>
<feature type="domain" description="DUF4158" evidence="1">
    <location>
        <begin position="7"/>
        <end position="78"/>
    </location>
</feature>
<reference evidence="2 3" key="1">
    <citation type="journal article" date="2012" name="J. Bacteriol.">
        <title>Draft Genome Sequence of Mesorhizobium alhagi CCNWXJ12-2T, a Novel Salt-Resistant Species Isolated from the Desert of Northwestern China.</title>
        <authorList>
            <person name="Zhou M."/>
            <person name="Chen W."/>
            <person name="Chen H."/>
            <person name="Wei G."/>
        </authorList>
    </citation>
    <scope>NUCLEOTIDE SEQUENCE [LARGE SCALE GENOMIC DNA]</scope>
    <source>
        <strain evidence="2 3">CCNWXJ12-2</strain>
    </source>
</reference>
<organism evidence="2 3">
    <name type="scientific">Mesorhizobium alhagi CCNWXJ12-2</name>
    <dbReference type="NCBI Taxonomy" id="1107882"/>
    <lineage>
        <taxon>Bacteria</taxon>
        <taxon>Pseudomonadati</taxon>
        <taxon>Pseudomonadota</taxon>
        <taxon>Alphaproteobacteria</taxon>
        <taxon>Hyphomicrobiales</taxon>
        <taxon>Phyllobacteriaceae</taxon>
        <taxon>Allomesorhizobium</taxon>
    </lineage>
</organism>
<dbReference type="Pfam" id="PF13700">
    <property type="entry name" value="DUF4158"/>
    <property type="match status" value="1"/>
</dbReference>
<proteinExistence type="predicted"/>
<gene>
    <name evidence="2" type="ORF">MAXJ12_30367</name>
</gene>
<accession>H0I0T6</accession>
<sequence>MPARISMTKKQREALLALPETENEVIRHYTLDAADLAAVAGSRTPETRLSYALQLFCLRYPGRHLRRGEFLPPVMLDYRRADRCGYGSDRPLRSAWRDTV</sequence>